<dbReference type="Gene3D" id="1.10.3210.30">
    <property type="match status" value="1"/>
</dbReference>
<keyword evidence="14" id="KW-1185">Reference proteome</keyword>
<dbReference type="RefSeq" id="WP_200749920.1">
    <property type="nucleotide sequence ID" value="NZ_JAEOAH010000031.1"/>
</dbReference>
<keyword evidence="9" id="KW-0051">Antiviral defense</keyword>
<dbReference type="PROSITE" id="PS51194">
    <property type="entry name" value="HELICASE_CTER"/>
    <property type="match status" value="1"/>
</dbReference>
<evidence type="ECO:0000256" key="3">
    <source>
        <dbReference type="ARBA" id="ARBA00022722"/>
    </source>
</evidence>
<sequence>MFVAHIRESDLKEQSVSDHLREVQLISEQIGEKIGIAHITGLAGMLHDMGKFSDAFQTYLREAVANPEQPPKRGSVDHSTAGGKFLMEGYHQRYTLLMECIANAIYSHHGQLKDMVTADGTSPFWERKDYRDDLEYEKVKERFFREMYTATYMDEYIGKAVQEFNLFIQNLGKKYIDISFGKSEIRVTMTLLTKYIFSALLDADRTNTRQFEDNEQVEKPYNVRSLFSDFDKRLEEHLQKFKQQDSQNEIMSLRQRMSDMCEEKALLSTGIYTLSIPTGGGKTLASLRFALKHALAHKKERIIYVVPFTTIIEQNANEVRRILHADDYVLEHHSNVIEQEKNDAESLSYEDYQRNKRLKIAKDNWDAPIIFTTMVQFLDTFYQGKSRNTRRLHNLSNSIVIFDEVQSVPIKCISLFNEALNFLTNVANTTAILCTATQPALEYVQKKIKIQGELIDDLPTITKAFKRTNIVNKLKPDGWQTVEIAEFVKEKLSEVDSVLIILNTKTVVKKLYHELENANVKIVHLSTSMCAAHRKVILEDVRKDLKNGEKIVCVSTQLIEAGVDVSFECVIRSLAGLDSIAQAAGRCNRHGEVASRYVYVINHAEEYLKMLQTIAAGAEKSKYILIDIEKDPLLFEGEILSAAAMSNYFQNFYEEFKSYLNYPTKVGVDIYEMLFGENIDFVEEYGNAPFWMHSSFETAAKYFNVIDSKTHAVLVPYGEGKEMIAEIESSRIIQDLSQFIRKAQQYTVNVFDQDLRTLINNSQLEKVDFGYASIYIAKEGAYDEQYGMNYEGEAKLGMLMI</sequence>
<dbReference type="InterPro" id="IPR006483">
    <property type="entry name" value="CRISPR-assoc_Cas3_HD"/>
</dbReference>
<accession>A0ABS1HAM2</accession>
<evidence type="ECO:0000256" key="2">
    <source>
        <dbReference type="ARBA" id="ARBA00009046"/>
    </source>
</evidence>
<dbReference type="PROSITE" id="PS51192">
    <property type="entry name" value="HELICASE_ATP_BIND_1"/>
    <property type="match status" value="1"/>
</dbReference>
<dbReference type="PROSITE" id="PS51643">
    <property type="entry name" value="HD_CAS3"/>
    <property type="match status" value="1"/>
</dbReference>
<dbReference type="EMBL" id="JAEOAH010000031">
    <property type="protein sequence ID" value="MBK3496459.1"/>
    <property type="molecule type" value="Genomic_DNA"/>
</dbReference>
<dbReference type="InterPro" id="IPR014001">
    <property type="entry name" value="Helicase_ATP-bd"/>
</dbReference>
<evidence type="ECO:0000259" key="11">
    <source>
        <dbReference type="PROSITE" id="PS51194"/>
    </source>
</evidence>
<dbReference type="InterPro" id="IPR027417">
    <property type="entry name" value="P-loop_NTPase"/>
</dbReference>
<evidence type="ECO:0000313" key="13">
    <source>
        <dbReference type="EMBL" id="MBK3496459.1"/>
    </source>
</evidence>
<dbReference type="NCBIfam" id="TIGR01587">
    <property type="entry name" value="cas3_core"/>
    <property type="match status" value="1"/>
</dbReference>
<feature type="domain" description="Helicase C-terminal" evidence="11">
    <location>
        <begin position="487"/>
        <end position="633"/>
    </location>
</feature>
<dbReference type="CDD" id="cd09641">
    <property type="entry name" value="Cas3''_I"/>
    <property type="match status" value="1"/>
</dbReference>
<dbReference type="Pfam" id="PF22590">
    <property type="entry name" value="Cas3-like_C_2"/>
    <property type="match status" value="1"/>
</dbReference>
<dbReference type="Proteomes" id="UP000618943">
    <property type="component" value="Unassembled WGS sequence"/>
</dbReference>
<dbReference type="Pfam" id="PF00270">
    <property type="entry name" value="DEAD"/>
    <property type="match status" value="1"/>
</dbReference>
<dbReference type="InterPro" id="IPR001650">
    <property type="entry name" value="Helicase_C-like"/>
</dbReference>
<evidence type="ECO:0000256" key="7">
    <source>
        <dbReference type="ARBA" id="ARBA00022806"/>
    </source>
</evidence>
<evidence type="ECO:0000259" key="12">
    <source>
        <dbReference type="PROSITE" id="PS51643"/>
    </source>
</evidence>
<dbReference type="InterPro" id="IPR038257">
    <property type="entry name" value="CRISPR-assoc_Cas3_HD_sf"/>
</dbReference>
<evidence type="ECO:0000256" key="5">
    <source>
        <dbReference type="ARBA" id="ARBA00022741"/>
    </source>
</evidence>
<dbReference type="InterPro" id="IPR054712">
    <property type="entry name" value="Cas3-like_dom"/>
</dbReference>
<keyword evidence="3" id="KW-0540">Nuclease</keyword>
<proteinExistence type="inferred from homology"/>
<dbReference type="InterPro" id="IPR011545">
    <property type="entry name" value="DEAD/DEAH_box_helicase_dom"/>
</dbReference>
<evidence type="ECO:0000256" key="9">
    <source>
        <dbReference type="ARBA" id="ARBA00023118"/>
    </source>
</evidence>
<feature type="domain" description="HD Cas3-type" evidence="12">
    <location>
        <begin position="9"/>
        <end position="206"/>
    </location>
</feature>
<keyword evidence="5" id="KW-0547">Nucleotide-binding</keyword>
<comment type="similarity">
    <text evidence="1">In the N-terminal section; belongs to the CRISPR-associated nuclease Cas3-HD family.</text>
</comment>
<dbReference type="PANTHER" id="PTHR47962:SF5">
    <property type="entry name" value="ATP-DEPENDENT HELICASE LHR-RELATED"/>
    <property type="match status" value="1"/>
</dbReference>
<keyword evidence="7" id="KW-0347">Helicase</keyword>
<evidence type="ECO:0000259" key="10">
    <source>
        <dbReference type="PROSITE" id="PS51192"/>
    </source>
</evidence>
<dbReference type="SUPFAM" id="SSF52540">
    <property type="entry name" value="P-loop containing nucleoside triphosphate hydrolases"/>
    <property type="match status" value="1"/>
</dbReference>
<dbReference type="PANTHER" id="PTHR47962">
    <property type="entry name" value="ATP-DEPENDENT HELICASE LHR-RELATED-RELATED"/>
    <property type="match status" value="1"/>
</dbReference>
<dbReference type="Gene3D" id="3.40.50.300">
    <property type="entry name" value="P-loop containing nucleotide triphosphate hydrolases"/>
    <property type="match status" value="2"/>
</dbReference>
<keyword evidence="6" id="KW-0378">Hydrolase</keyword>
<comment type="caution">
    <text evidence="13">The sequence shown here is derived from an EMBL/GenBank/DDBJ whole genome shotgun (WGS) entry which is preliminary data.</text>
</comment>
<gene>
    <name evidence="13" type="primary">cas3</name>
    <name evidence="13" type="ORF">JFL43_16655</name>
</gene>
<evidence type="ECO:0000256" key="8">
    <source>
        <dbReference type="ARBA" id="ARBA00022840"/>
    </source>
</evidence>
<evidence type="ECO:0000256" key="1">
    <source>
        <dbReference type="ARBA" id="ARBA00006847"/>
    </source>
</evidence>
<name>A0ABS1HAM2_9BACL</name>
<evidence type="ECO:0000256" key="6">
    <source>
        <dbReference type="ARBA" id="ARBA00022801"/>
    </source>
</evidence>
<dbReference type="Pfam" id="PF18019">
    <property type="entry name" value="Cas3_HD"/>
    <property type="match status" value="1"/>
</dbReference>
<dbReference type="SMART" id="SM00490">
    <property type="entry name" value="HELICc"/>
    <property type="match status" value="1"/>
</dbReference>
<evidence type="ECO:0000256" key="4">
    <source>
        <dbReference type="ARBA" id="ARBA00022723"/>
    </source>
</evidence>
<evidence type="ECO:0000313" key="14">
    <source>
        <dbReference type="Proteomes" id="UP000618943"/>
    </source>
</evidence>
<organism evidence="13 14">
    <name type="scientific">Viridibacillus soli</name>
    <dbReference type="NCBI Taxonomy" id="2798301"/>
    <lineage>
        <taxon>Bacteria</taxon>
        <taxon>Bacillati</taxon>
        <taxon>Bacillota</taxon>
        <taxon>Bacilli</taxon>
        <taxon>Bacillales</taxon>
        <taxon>Caryophanaceae</taxon>
        <taxon>Viridibacillus</taxon>
    </lineage>
</organism>
<protein>
    <submittedName>
        <fullName evidence="13">CRISPR-associated helicase Cas3</fullName>
    </submittedName>
</protein>
<dbReference type="InterPro" id="IPR006474">
    <property type="entry name" value="Helicase_Cas3_CRISPR-ass_core"/>
</dbReference>
<dbReference type="SMART" id="SM00487">
    <property type="entry name" value="DEXDc"/>
    <property type="match status" value="1"/>
</dbReference>
<dbReference type="InterPro" id="IPR052511">
    <property type="entry name" value="ATP-dep_Helicase"/>
</dbReference>
<keyword evidence="4" id="KW-0479">Metal-binding</keyword>
<dbReference type="NCBIfam" id="TIGR01596">
    <property type="entry name" value="cas3_HD"/>
    <property type="match status" value="1"/>
</dbReference>
<dbReference type="SUPFAM" id="SSF109604">
    <property type="entry name" value="HD-domain/PDEase-like"/>
    <property type="match status" value="1"/>
</dbReference>
<comment type="similarity">
    <text evidence="2">In the central section; belongs to the CRISPR-associated helicase Cas3 family.</text>
</comment>
<feature type="domain" description="Helicase ATP-binding" evidence="10">
    <location>
        <begin position="263"/>
        <end position="456"/>
    </location>
</feature>
<dbReference type="CDD" id="cd17930">
    <property type="entry name" value="DEXHc_cas3"/>
    <property type="match status" value="1"/>
</dbReference>
<keyword evidence="8" id="KW-0067">ATP-binding</keyword>
<reference evidence="13 14" key="1">
    <citation type="submission" date="2020-12" db="EMBL/GenBank/DDBJ databases">
        <title>YIM B01967 draft genome.</title>
        <authorList>
            <person name="Yan X."/>
        </authorList>
    </citation>
    <scope>NUCLEOTIDE SEQUENCE [LARGE SCALE GENOMIC DNA]</scope>
    <source>
        <strain evidence="13 14">YIM B01967</strain>
    </source>
</reference>